<dbReference type="GO" id="GO:0000976">
    <property type="term" value="F:transcription cis-regulatory region binding"/>
    <property type="evidence" value="ECO:0007669"/>
    <property type="project" value="TreeGrafter"/>
</dbReference>
<dbReference type="InterPro" id="IPR001647">
    <property type="entry name" value="HTH_TetR"/>
</dbReference>
<dbReference type="PANTHER" id="PTHR30055">
    <property type="entry name" value="HTH-TYPE TRANSCRIPTIONAL REGULATOR RUTR"/>
    <property type="match status" value="1"/>
</dbReference>
<dbReference type="EMBL" id="JACHMI010000001">
    <property type="protein sequence ID" value="MBB6548867.1"/>
    <property type="molecule type" value="Genomic_DNA"/>
</dbReference>
<dbReference type="PROSITE" id="PS50977">
    <property type="entry name" value="HTH_TETR_2"/>
    <property type="match status" value="1"/>
</dbReference>
<reference evidence="7 8" key="1">
    <citation type="submission" date="2020-08" db="EMBL/GenBank/DDBJ databases">
        <title>Sequencing the genomes of 1000 actinobacteria strains.</title>
        <authorList>
            <person name="Klenk H.-P."/>
        </authorList>
    </citation>
    <scope>NUCLEOTIDE SEQUENCE [LARGE SCALE GENOMIC DNA]</scope>
    <source>
        <strain evidence="7 8">DSM 43768</strain>
    </source>
</reference>
<accession>A0A7X0TYQ1</accession>
<dbReference type="Pfam" id="PF00440">
    <property type="entry name" value="TetR_N"/>
    <property type="match status" value="1"/>
</dbReference>
<protein>
    <submittedName>
        <fullName evidence="7">AcrR family transcriptional regulator</fullName>
    </submittedName>
</protein>
<feature type="region of interest" description="Disordered" evidence="5">
    <location>
        <begin position="155"/>
        <end position="190"/>
    </location>
</feature>
<dbReference type="AlphaFoldDB" id="A0A7X0TYQ1"/>
<feature type="domain" description="HTH tetR-type" evidence="6">
    <location>
        <begin position="9"/>
        <end position="67"/>
    </location>
</feature>
<evidence type="ECO:0000313" key="8">
    <source>
        <dbReference type="Proteomes" id="UP000565579"/>
    </source>
</evidence>
<evidence type="ECO:0000256" key="1">
    <source>
        <dbReference type="ARBA" id="ARBA00023015"/>
    </source>
</evidence>
<keyword evidence="8" id="KW-1185">Reference proteome</keyword>
<proteinExistence type="predicted"/>
<dbReference type="GO" id="GO:0003700">
    <property type="term" value="F:DNA-binding transcription factor activity"/>
    <property type="evidence" value="ECO:0007669"/>
    <property type="project" value="TreeGrafter"/>
</dbReference>
<dbReference type="InterPro" id="IPR050109">
    <property type="entry name" value="HTH-type_TetR-like_transc_reg"/>
</dbReference>
<evidence type="ECO:0000256" key="2">
    <source>
        <dbReference type="ARBA" id="ARBA00023125"/>
    </source>
</evidence>
<gene>
    <name evidence="7" type="ORF">HD593_003662</name>
</gene>
<keyword evidence="2 4" id="KW-0238">DNA-binding</keyword>
<sequence length="206" mass="21715">MGRLRADAERSMRAIMAAAEDVLSASPVATMEQVAEAAGVARATVHRRFASREALIEAMEVTAWREILQAVHAARPHTAPPLVALHQATAGILQIKPAWRFTLARQVPLSAEAQAVQAEVMALCEEVFGKLLGPGTDLVWARQVYLALLGEAAHGTPPAGRNPDAPGAPPAGRDPDAPGTSPAGQDPDALATKVIDTLMYGVQRRA</sequence>
<name>A0A7X0TYQ1_9ACTN</name>
<organism evidence="7 8">
    <name type="scientific">Nonomuraea rubra</name>
    <dbReference type="NCBI Taxonomy" id="46180"/>
    <lineage>
        <taxon>Bacteria</taxon>
        <taxon>Bacillati</taxon>
        <taxon>Actinomycetota</taxon>
        <taxon>Actinomycetes</taxon>
        <taxon>Streptosporangiales</taxon>
        <taxon>Streptosporangiaceae</taxon>
        <taxon>Nonomuraea</taxon>
    </lineage>
</organism>
<keyword evidence="3" id="KW-0804">Transcription</keyword>
<feature type="DNA-binding region" description="H-T-H motif" evidence="4">
    <location>
        <begin position="30"/>
        <end position="49"/>
    </location>
</feature>
<dbReference type="InterPro" id="IPR009057">
    <property type="entry name" value="Homeodomain-like_sf"/>
</dbReference>
<evidence type="ECO:0000259" key="6">
    <source>
        <dbReference type="PROSITE" id="PS50977"/>
    </source>
</evidence>
<dbReference type="PANTHER" id="PTHR30055:SF234">
    <property type="entry name" value="HTH-TYPE TRANSCRIPTIONAL REGULATOR BETI"/>
    <property type="match status" value="1"/>
</dbReference>
<dbReference type="Proteomes" id="UP000565579">
    <property type="component" value="Unassembled WGS sequence"/>
</dbReference>
<evidence type="ECO:0000256" key="4">
    <source>
        <dbReference type="PROSITE-ProRule" id="PRU00335"/>
    </source>
</evidence>
<keyword evidence="1" id="KW-0805">Transcription regulation</keyword>
<evidence type="ECO:0000256" key="3">
    <source>
        <dbReference type="ARBA" id="ARBA00023163"/>
    </source>
</evidence>
<evidence type="ECO:0000256" key="5">
    <source>
        <dbReference type="SAM" id="MobiDB-lite"/>
    </source>
</evidence>
<comment type="caution">
    <text evidence="7">The sequence shown here is derived from an EMBL/GenBank/DDBJ whole genome shotgun (WGS) entry which is preliminary data.</text>
</comment>
<dbReference type="SUPFAM" id="SSF46689">
    <property type="entry name" value="Homeodomain-like"/>
    <property type="match status" value="1"/>
</dbReference>
<dbReference type="Gene3D" id="1.10.357.10">
    <property type="entry name" value="Tetracycline Repressor, domain 2"/>
    <property type="match status" value="1"/>
</dbReference>
<dbReference type="RefSeq" id="WP_185103286.1">
    <property type="nucleotide sequence ID" value="NZ_BAAAXY010000115.1"/>
</dbReference>
<evidence type="ECO:0000313" key="7">
    <source>
        <dbReference type="EMBL" id="MBB6548867.1"/>
    </source>
</evidence>